<feature type="non-terminal residue" evidence="1">
    <location>
        <position position="1"/>
    </location>
</feature>
<dbReference type="AlphaFoldDB" id="A0A2K3KVN4"/>
<comment type="caution">
    <text evidence="1">The sequence shown here is derived from an EMBL/GenBank/DDBJ whole genome shotgun (WGS) entry which is preliminary data.</text>
</comment>
<proteinExistence type="predicted"/>
<accession>A0A2K3KVN4</accession>
<evidence type="ECO:0000313" key="2">
    <source>
        <dbReference type="Proteomes" id="UP000236291"/>
    </source>
</evidence>
<evidence type="ECO:0000313" key="1">
    <source>
        <dbReference type="EMBL" id="PNX70353.1"/>
    </source>
</evidence>
<name>A0A2K3KVN4_TRIPR</name>
<dbReference type="EMBL" id="ASHM01112825">
    <property type="protein sequence ID" value="PNX70353.1"/>
    <property type="molecule type" value="Genomic_DNA"/>
</dbReference>
<sequence>DEAVKLMGKSRLTRTACKRQAVALKESHQLARTVRGFCRVLLQ</sequence>
<organism evidence="1 2">
    <name type="scientific">Trifolium pratense</name>
    <name type="common">Red clover</name>
    <dbReference type="NCBI Taxonomy" id="57577"/>
    <lineage>
        <taxon>Eukaryota</taxon>
        <taxon>Viridiplantae</taxon>
        <taxon>Streptophyta</taxon>
        <taxon>Embryophyta</taxon>
        <taxon>Tracheophyta</taxon>
        <taxon>Spermatophyta</taxon>
        <taxon>Magnoliopsida</taxon>
        <taxon>eudicotyledons</taxon>
        <taxon>Gunneridae</taxon>
        <taxon>Pentapetalae</taxon>
        <taxon>rosids</taxon>
        <taxon>fabids</taxon>
        <taxon>Fabales</taxon>
        <taxon>Fabaceae</taxon>
        <taxon>Papilionoideae</taxon>
        <taxon>50 kb inversion clade</taxon>
        <taxon>NPAAA clade</taxon>
        <taxon>Hologalegina</taxon>
        <taxon>IRL clade</taxon>
        <taxon>Trifolieae</taxon>
        <taxon>Trifolium</taxon>
    </lineage>
</organism>
<reference evidence="1 2" key="1">
    <citation type="journal article" date="2014" name="Am. J. Bot.">
        <title>Genome assembly and annotation for red clover (Trifolium pratense; Fabaceae).</title>
        <authorList>
            <person name="Istvanek J."/>
            <person name="Jaros M."/>
            <person name="Krenek A."/>
            <person name="Repkova J."/>
        </authorList>
    </citation>
    <scope>NUCLEOTIDE SEQUENCE [LARGE SCALE GENOMIC DNA]</scope>
    <source>
        <strain evidence="2">cv. Tatra</strain>
        <tissue evidence="1">Young leaves</tissue>
    </source>
</reference>
<reference evidence="1 2" key="2">
    <citation type="journal article" date="2017" name="Front. Plant Sci.">
        <title>Gene Classification and Mining of Molecular Markers Useful in Red Clover (Trifolium pratense) Breeding.</title>
        <authorList>
            <person name="Istvanek J."/>
            <person name="Dluhosova J."/>
            <person name="Dluhos P."/>
            <person name="Patkova L."/>
            <person name="Nedelnik J."/>
            <person name="Repkova J."/>
        </authorList>
    </citation>
    <scope>NUCLEOTIDE SEQUENCE [LARGE SCALE GENOMIC DNA]</scope>
    <source>
        <strain evidence="2">cv. Tatra</strain>
        <tissue evidence="1">Young leaves</tissue>
    </source>
</reference>
<protein>
    <submittedName>
        <fullName evidence="1">Uncharacterized protein</fullName>
    </submittedName>
</protein>
<dbReference type="Proteomes" id="UP000236291">
    <property type="component" value="Unassembled WGS sequence"/>
</dbReference>
<gene>
    <name evidence="1" type="ORF">L195_g057308</name>
</gene>